<accession>A0A4W3JMP8</accession>
<dbReference type="OMA" id="THRQTPR"/>
<dbReference type="Proteomes" id="UP000314986">
    <property type="component" value="Unassembled WGS sequence"/>
</dbReference>
<feature type="region of interest" description="Disordered" evidence="1">
    <location>
        <begin position="1"/>
        <end position="94"/>
    </location>
</feature>
<keyword evidence="2" id="KW-0472">Membrane</keyword>
<dbReference type="AlphaFoldDB" id="A0A4W3JMP8"/>
<feature type="domain" description="Fibronectin type-III" evidence="3">
    <location>
        <begin position="103"/>
        <end position="208"/>
    </location>
</feature>
<evidence type="ECO:0000313" key="6">
    <source>
        <dbReference type="Proteomes" id="UP000314986"/>
    </source>
</evidence>
<dbReference type="STRING" id="7868.ENSCMIP00000039323"/>
<reference evidence="6" key="1">
    <citation type="journal article" date="2006" name="Science">
        <title>Ancient noncoding elements conserved in the human genome.</title>
        <authorList>
            <person name="Venkatesh B."/>
            <person name="Kirkness E.F."/>
            <person name="Loh Y.H."/>
            <person name="Halpern A.L."/>
            <person name="Lee A.P."/>
            <person name="Johnson J."/>
            <person name="Dandona N."/>
            <person name="Viswanathan L.D."/>
            <person name="Tay A."/>
            <person name="Venter J.C."/>
            <person name="Strausberg R.L."/>
            <person name="Brenner S."/>
        </authorList>
    </citation>
    <scope>NUCLEOTIDE SEQUENCE [LARGE SCALE GENOMIC DNA]</scope>
</reference>
<dbReference type="InterPro" id="IPR015373">
    <property type="entry name" value="Interferon/interleukin_rcp_dom"/>
</dbReference>
<feature type="compositionally biased region" description="Basic and acidic residues" evidence="1">
    <location>
        <begin position="66"/>
        <end position="76"/>
    </location>
</feature>
<feature type="domain" description="Interferon/interleukin receptor" evidence="4">
    <location>
        <begin position="221"/>
        <end position="316"/>
    </location>
</feature>
<dbReference type="Pfam" id="PF09294">
    <property type="entry name" value="Interfer-bind"/>
    <property type="match status" value="1"/>
</dbReference>
<reference evidence="6" key="3">
    <citation type="journal article" date="2014" name="Nature">
        <title>Elephant shark genome provides unique insights into gnathostome evolution.</title>
        <authorList>
            <consortium name="International Elephant Shark Genome Sequencing Consortium"/>
            <person name="Venkatesh B."/>
            <person name="Lee A.P."/>
            <person name="Ravi V."/>
            <person name="Maurya A.K."/>
            <person name="Lian M.M."/>
            <person name="Swann J.B."/>
            <person name="Ohta Y."/>
            <person name="Flajnik M.F."/>
            <person name="Sutoh Y."/>
            <person name="Kasahara M."/>
            <person name="Hoon S."/>
            <person name="Gangu V."/>
            <person name="Roy S.W."/>
            <person name="Irimia M."/>
            <person name="Korzh V."/>
            <person name="Kondrychyn I."/>
            <person name="Lim Z.W."/>
            <person name="Tay B.H."/>
            <person name="Tohari S."/>
            <person name="Kong K.W."/>
            <person name="Ho S."/>
            <person name="Lorente-Galdos B."/>
            <person name="Quilez J."/>
            <person name="Marques-Bonet T."/>
            <person name="Raney B.J."/>
            <person name="Ingham P.W."/>
            <person name="Tay A."/>
            <person name="Hillier L.W."/>
            <person name="Minx P."/>
            <person name="Boehm T."/>
            <person name="Wilson R.K."/>
            <person name="Brenner S."/>
            <person name="Warren W.C."/>
        </authorList>
    </citation>
    <scope>NUCLEOTIDE SEQUENCE [LARGE SCALE GENOMIC DNA]</scope>
</reference>
<dbReference type="Ensembl" id="ENSCMIT00000039891.1">
    <property type="protein sequence ID" value="ENSCMIP00000039323.1"/>
    <property type="gene ID" value="ENSCMIG00000016482.1"/>
</dbReference>
<reference evidence="5" key="4">
    <citation type="submission" date="2025-08" db="UniProtKB">
        <authorList>
            <consortium name="Ensembl"/>
        </authorList>
    </citation>
    <scope>IDENTIFICATION</scope>
</reference>
<keyword evidence="2" id="KW-0812">Transmembrane</keyword>
<dbReference type="GeneTree" id="ENSGT00940000158406"/>
<dbReference type="InterPro" id="IPR013783">
    <property type="entry name" value="Ig-like_fold"/>
</dbReference>
<feature type="transmembrane region" description="Helical" evidence="2">
    <location>
        <begin position="323"/>
        <end position="352"/>
    </location>
</feature>
<dbReference type="Gene3D" id="2.60.40.10">
    <property type="entry name" value="Immunoglobulins"/>
    <property type="match status" value="2"/>
</dbReference>
<dbReference type="InterPro" id="IPR003961">
    <property type="entry name" value="FN3_dom"/>
</dbReference>
<evidence type="ECO:0000256" key="1">
    <source>
        <dbReference type="SAM" id="MobiDB-lite"/>
    </source>
</evidence>
<gene>
    <name evidence="5" type="primary">LOC103186763</name>
</gene>
<dbReference type="PANTHER" id="PTHR20859:SF46">
    <property type="entry name" value="INTERFERON GAMMA RECEPTOR 2"/>
    <property type="match status" value="1"/>
</dbReference>
<dbReference type="Pfam" id="PF01108">
    <property type="entry name" value="Tissue_fac"/>
    <property type="match status" value="1"/>
</dbReference>
<reference evidence="5" key="5">
    <citation type="submission" date="2025-09" db="UniProtKB">
        <authorList>
            <consortium name="Ensembl"/>
        </authorList>
    </citation>
    <scope>IDENTIFICATION</scope>
</reference>
<keyword evidence="6" id="KW-1185">Reference proteome</keyword>
<feature type="compositionally biased region" description="Basic and acidic residues" evidence="1">
    <location>
        <begin position="1"/>
        <end position="45"/>
    </location>
</feature>
<dbReference type="GO" id="GO:0004896">
    <property type="term" value="F:cytokine receptor activity"/>
    <property type="evidence" value="ECO:0007669"/>
    <property type="project" value="TreeGrafter"/>
</dbReference>
<dbReference type="GO" id="GO:0005886">
    <property type="term" value="C:plasma membrane"/>
    <property type="evidence" value="ECO:0007669"/>
    <property type="project" value="TreeGrafter"/>
</dbReference>
<evidence type="ECO:0000259" key="4">
    <source>
        <dbReference type="Pfam" id="PF09294"/>
    </source>
</evidence>
<evidence type="ECO:0000259" key="3">
    <source>
        <dbReference type="Pfam" id="PF01108"/>
    </source>
</evidence>
<evidence type="ECO:0000256" key="2">
    <source>
        <dbReference type="SAM" id="Phobius"/>
    </source>
</evidence>
<name>A0A4W3JMP8_CALMI</name>
<dbReference type="SUPFAM" id="SSF49265">
    <property type="entry name" value="Fibronectin type III"/>
    <property type="match status" value="2"/>
</dbReference>
<sequence length="454" mass="51479">METAAERPPRPTHTHPDRHPETHTHRQTPRDTHTHTHRQTPRDTQTDTQTHPKGQTQGQTYTHPDTQTDTHTDTQTHPKGQTQGQTHTQGHTHRDRDMAPLLLLWVCAAAELILTVLGTLEPPINAKIHALNFKYLLKWEYGQRSNEGNCSVTFTVQSRSKTVNMWSNVPNCENICLAECDWTPLNIYFFVTYFLRVQAHQGNQTSPWLNTKAFATYKHIQIGPPGVKLKSKHSSLIVNITAPQTTNESFFRFNCNEYKISYWKFMQQENKKSIISTSSLVSIPNLKLWTVYCLEVQGFCPLLNITYHSSSVTCEKIVGLIPLWVTFITFIISLVVVFVVVTGTFLCVYWTYRGVKHIFFPSYNLPEHIQEYFSELAQNVPILVPGSEEGAEECCDYFKVVLATESLGSYSGFSVLNIDDSGTLSRDTTADSGCFFNEGESCRSTSTRASEGKT</sequence>
<organism evidence="5 6">
    <name type="scientific">Callorhinchus milii</name>
    <name type="common">Ghost shark</name>
    <dbReference type="NCBI Taxonomy" id="7868"/>
    <lineage>
        <taxon>Eukaryota</taxon>
        <taxon>Metazoa</taxon>
        <taxon>Chordata</taxon>
        <taxon>Craniata</taxon>
        <taxon>Vertebrata</taxon>
        <taxon>Chondrichthyes</taxon>
        <taxon>Holocephali</taxon>
        <taxon>Chimaeriformes</taxon>
        <taxon>Callorhinchidae</taxon>
        <taxon>Callorhinchus</taxon>
    </lineage>
</organism>
<evidence type="ECO:0000313" key="5">
    <source>
        <dbReference type="Ensembl" id="ENSCMIP00000039323.1"/>
    </source>
</evidence>
<dbReference type="InterPro" id="IPR036116">
    <property type="entry name" value="FN3_sf"/>
</dbReference>
<feature type="compositionally biased region" description="Low complexity" evidence="1">
    <location>
        <begin position="77"/>
        <end position="89"/>
    </location>
</feature>
<reference evidence="6" key="2">
    <citation type="journal article" date="2007" name="PLoS Biol.">
        <title>Survey sequencing and comparative analysis of the elephant shark (Callorhinchus milii) genome.</title>
        <authorList>
            <person name="Venkatesh B."/>
            <person name="Kirkness E.F."/>
            <person name="Loh Y.H."/>
            <person name="Halpern A.L."/>
            <person name="Lee A.P."/>
            <person name="Johnson J."/>
            <person name="Dandona N."/>
            <person name="Viswanathan L.D."/>
            <person name="Tay A."/>
            <person name="Venter J.C."/>
            <person name="Strausberg R.L."/>
            <person name="Brenner S."/>
        </authorList>
    </citation>
    <scope>NUCLEOTIDE SEQUENCE [LARGE SCALE GENOMIC DNA]</scope>
</reference>
<dbReference type="InParanoid" id="A0A4W3JMP8"/>
<proteinExistence type="predicted"/>
<dbReference type="PANTHER" id="PTHR20859">
    <property type="entry name" value="INTERFERON/INTERLEUKIN RECEPTOR"/>
    <property type="match status" value="1"/>
</dbReference>
<dbReference type="InterPro" id="IPR050650">
    <property type="entry name" value="Type-II_Cytokine-TF_Rcpt"/>
</dbReference>
<keyword evidence="2" id="KW-1133">Transmembrane helix</keyword>
<protein>
    <submittedName>
        <fullName evidence="5">Interferon alpha/beta receptor 1-like</fullName>
    </submittedName>
</protein>